<dbReference type="AlphaFoldDB" id="A0A4R0GL63"/>
<organism evidence="3 4">
    <name type="scientific">Micromonospora zingiberis</name>
    <dbReference type="NCBI Taxonomy" id="2053011"/>
    <lineage>
        <taxon>Bacteria</taxon>
        <taxon>Bacillati</taxon>
        <taxon>Actinomycetota</taxon>
        <taxon>Actinomycetes</taxon>
        <taxon>Micromonosporales</taxon>
        <taxon>Micromonosporaceae</taxon>
        <taxon>Micromonospora</taxon>
    </lineage>
</organism>
<keyword evidence="2" id="KW-0472">Membrane</keyword>
<dbReference type="RefSeq" id="WP_131303644.1">
    <property type="nucleotide sequence ID" value="NZ_SJJR01000006.1"/>
</dbReference>
<keyword evidence="4" id="KW-1185">Reference proteome</keyword>
<keyword evidence="2" id="KW-0812">Transmembrane</keyword>
<keyword evidence="2" id="KW-1133">Transmembrane helix</keyword>
<evidence type="ECO:0000313" key="4">
    <source>
        <dbReference type="Proteomes" id="UP000292274"/>
    </source>
</evidence>
<dbReference type="OrthoDB" id="3392275at2"/>
<dbReference type="InterPro" id="IPR021235">
    <property type="entry name" value="DUF2637"/>
</dbReference>
<dbReference type="Pfam" id="PF10935">
    <property type="entry name" value="DUF2637"/>
    <property type="match status" value="1"/>
</dbReference>
<name>A0A4R0GL63_9ACTN</name>
<evidence type="ECO:0000313" key="3">
    <source>
        <dbReference type="EMBL" id="TCB97597.1"/>
    </source>
</evidence>
<dbReference type="Proteomes" id="UP000292274">
    <property type="component" value="Unassembled WGS sequence"/>
</dbReference>
<reference evidence="3 4" key="1">
    <citation type="submission" date="2019-02" db="EMBL/GenBank/DDBJ databases">
        <title>Jishengella sp. nov., isolated from a root of Zingiber montanum.</title>
        <authorList>
            <person name="Kuncharoen N."/>
            <person name="Kudo T."/>
            <person name="Masahiro Y."/>
            <person name="Ohkuma M."/>
            <person name="Tanasupawat S."/>
        </authorList>
    </citation>
    <scope>NUCLEOTIDE SEQUENCE [LARGE SCALE GENOMIC DNA]</scope>
    <source>
        <strain evidence="3 4">PLAI 1-1</strain>
    </source>
</reference>
<feature type="compositionally biased region" description="Basic residues" evidence="1">
    <location>
        <begin position="296"/>
        <end position="306"/>
    </location>
</feature>
<dbReference type="EMBL" id="SJJR01000006">
    <property type="protein sequence ID" value="TCB97597.1"/>
    <property type="molecule type" value="Genomic_DNA"/>
</dbReference>
<feature type="compositionally biased region" description="Basic and acidic residues" evidence="1">
    <location>
        <begin position="349"/>
        <end position="358"/>
    </location>
</feature>
<feature type="transmembrane region" description="Helical" evidence="2">
    <location>
        <begin position="116"/>
        <end position="135"/>
    </location>
</feature>
<proteinExistence type="predicted"/>
<feature type="region of interest" description="Disordered" evidence="1">
    <location>
        <begin position="263"/>
        <end position="313"/>
    </location>
</feature>
<evidence type="ECO:0000256" key="2">
    <source>
        <dbReference type="SAM" id="Phobius"/>
    </source>
</evidence>
<comment type="caution">
    <text evidence="3">The sequence shown here is derived from an EMBL/GenBank/DDBJ whole genome shotgun (WGS) entry which is preliminary data.</text>
</comment>
<protein>
    <submittedName>
        <fullName evidence="3">DUF2637 domain-containing protein</fullName>
    </submittedName>
</protein>
<feature type="transmembrane region" description="Helical" evidence="2">
    <location>
        <begin position="84"/>
        <end position="104"/>
    </location>
</feature>
<sequence>MSTGTKTRPTKRQRFIAALPVGLALTLIGAVWAAGAVWSFEEQTAFANAAGFHIPQLLPLVLDGMAVAMAAVAYAASLDARPAVLARLGTALAVACSAASNVAWAWERSGGDPQTIALAGGVPIVANLAFEVLLGEVRRQVLRRRGQPGPVAITYPRLVRLALAPWPTFVAWRRLVLAATDPAKAFTGEGNHQPIRAELVDESDPDIQACRQLQRETATAMQSLAPRVARIGLADAMTHWSAATDRPHSAGITRPAVATAPRPELPAVASPPPATQPTTVATSRPTTKRPTVVAKTSRRVTTKSTRKPATEADRTAAAFAALVAELGRPPTGSELATKAGVSRSYANGWKRDNAPPSR</sequence>
<accession>A0A4R0GL63</accession>
<feature type="region of interest" description="Disordered" evidence="1">
    <location>
        <begin position="327"/>
        <end position="358"/>
    </location>
</feature>
<feature type="transmembrane region" description="Helical" evidence="2">
    <location>
        <begin position="57"/>
        <end position="77"/>
    </location>
</feature>
<gene>
    <name evidence="3" type="ORF">E0H26_11815</name>
</gene>
<evidence type="ECO:0000256" key="1">
    <source>
        <dbReference type="SAM" id="MobiDB-lite"/>
    </source>
</evidence>